<evidence type="ECO:0000259" key="8">
    <source>
        <dbReference type="Pfam" id="PF02771"/>
    </source>
</evidence>
<dbReference type="AlphaFoldDB" id="A0A346Y315"/>
<dbReference type="Pfam" id="PF00441">
    <property type="entry name" value="Acyl-CoA_dh_1"/>
    <property type="match status" value="1"/>
</dbReference>
<evidence type="ECO:0000256" key="1">
    <source>
        <dbReference type="ARBA" id="ARBA00001974"/>
    </source>
</evidence>
<dbReference type="InterPro" id="IPR009075">
    <property type="entry name" value="AcylCo_DH/oxidase_C"/>
</dbReference>
<comment type="similarity">
    <text evidence="2 5">Belongs to the acyl-CoA dehydrogenase family.</text>
</comment>
<dbReference type="PIRSF" id="PIRSF016578">
    <property type="entry name" value="HsaA"/>
    <property type="match status" value="1"/>
</dbReference>
<feature type="domain" description="Acyl-CoA oxidase/dehydrogenase middle" evidence="7">
    <location>
        <begin position="123"/>
        <end position="195"/>
    </location>
</feature>
<evidence type="ECO:0000313" key="9">
    <source>
        <dbReference type="EMBL" id="AXV08862.1"/>
    </source>
</evidence>
<comment type="cofactor">
    <cofactor evidence="1 5">
        <name>FAD</name>
        <dbReference type="ChEBI" id="CHEBI:57692"/>
    </cofactor>
</comment>
<keyword evidence="10" id="KW-1185">Reference proteome</keyword>
<evidence type="ECO:0000259" key="6">
    <source>
        <dbReference type="Pfam" id="PF00441"/>
    </source>
</evidence>
<dbReference type="PANTHER" id="PTHR43884:SF22">
    <property type="entry name" value="BLR3437 PROTEIN"/>
    <property type="match status" value="1"/>
</dbReference>
<dbReference type="CDD" id="cd00567">
    <property type="entry name" value="ACAD"/>
    <property type="match status" value="1"/>
</dbReference>
<name>A0A346Y315_9ACTN</name>
<dbReference type="SUPFAM" id="SSF56645">
    <property type="entry name" value="Acyl-CoA dehydrogenase NM domain-like"/>
    <property type="match status" value="1"/>
</dbReference>
<gene>
    <name evidence="9" type="ORF">DVS28_a4195</name>
</gene>
<dbReference type="Gene3D" id="1.20.140.10">
    <property type="entry name" value="Butyryl-CoA Dehydrogenase, subunit A, domain 3"/>
    <property type="match status" value="1"/>
</dbReference>
<dbReference type="KEGG" id="euz:DVS28_a4195"/>
<evidence type="ECO:0000259" key="7">
    <source>
        <dbReference type="Pfam" id="PF02770"/>
    </source>
</evidence>
<sequence length="382" mass="40309">MEFELPERYAAIREEARGVAAGIADVAVEADGLSDRIHPDVLAALRSSNLTELMVPKVHGGRFDDVDPLAVCVAREGLMGTSSHLDSLFALQGIGSYAITRGGSAEQQARWLPAVGRAEVLAALALTEPVAGSDLKSMTTTLTETADGLVVNGEKAFISNAGHASFYTVLAKEGEGFSVVLVPADAEGITFGPTPPIIAPHVLGSVTLDHVVVDPANRLGEPGRGFDLVLSTLAVFRVSVAGASIGLAEAALREATRHANERVQFGRPLARLGAVAALLADSWTDLEQARLLTYRSAARARQDPLSALPHSSMAKLAASEAVGRIVDRCVQVMGRWGLVADSVVERAYRTARPMRVYEGASEVLRLGIAKALGDEYLDEVEA</sequence>
<keyword evidence="4 5" id="KW-0274">FAD</keyword>
<dbReference type="GO" id="GO:0003995">
    <property type="term" value="F:acyl-CoA dehydrogenase activity"/>
    <property type="evidence" value="ECO:0007669"/>
    <property type="project" value="InterPro"/>
</dbReference>
<evidence type="ECO:0000313" key="10">
    <source>
        <dbReference type="Proteomes" id="UP000264006"/>
    </source>
</evidence>
<evidence type="ECO:0000256" key="3">
    <source>
        <dbReference type="ARBA" id="ARBA00022630"/>
    </source>
</evidence>
<feature type="domain" description="Acyl-CoA dehydrogenase/oxidase N-terminal" evidence="8">
    <location>
        <begin position="9"/>
        <end position="117"/>
    </location>
</feature>
<dbReference type="InterPro" id="IPR037069">
    <property type="entry name" value="AcylCoA_DH/ox_N_sf"/>
</dbReference>
<dbReference type="Gene3D" id="2.40.110.10">
    <property type="entry name" value="Butyryl-CoA Dehydrogenase, subunit A, domain 2"/>
    <property type="match status" value="1"/>
</dbReference>
<feature type="domain" description="Acyl-CoA dehydrogenase/oxidase C-terminal" evidence="6">
    <location>
        <begin position="223"/>
        <end position="372"/>
    </location>
</feature>
<dbReference type="SUPFAM" id="SSF47203">
    <property type="entry name" value="Acyl-CoA dehydrogenase C-terminal domain-like"/>
    <property type="match status" value="1"/>
</dbReference>
<dbReference type="InterPro" id="IPR006089">
    <property type="entry name" value="Acyl-CoA_DH_CS"/>
</dbReference>
<dbReference type="InterPro" id="IPR009100">
    <property type="entry name" value="AcylCoA_DH/oxidase_NM_dom_sf"/>
</dbReference>
<evidence type="ECO:0000256" key="4">
    <source>
        <dbReference type="ARBA" id="ARBA00022827"/>
    </source>
</evidence>
<keyword evidence="5" id="KW-0560">Oxidoreductase</keyword>
<protein>
    <submittedName>
        <fullName evidence="9">Butyryl-CoA dehydrogenase</fullName>
    </submittedName>
</protein>
<accession>A0A346Y315</accession>
<dbReference type="GO" id="GO:0050660">
    <property type="term" value="F:flavin adenine dinucleotide binding"/>
    <property type="evidence" value="ECO:0007669"/>
    <property type="project" value="InterPro"/>
</dbReference>
<keyword evidence="3 5" id="KW-0285">Flavoprotein</keyword>
<dbReference type="Proteomes" id="UP000264006">
    <property type="component" value="Chromosome"/>
</dbReference>
<proteinExistence type="inferred from homology"/>
<dbReference type="Gene3D" id="1.10.540.10">
    <property type="entry name" value="Acyl-CoA dehydrogenase/oxidase, N-terminal domain"/>
    <property type="match status" value="1"/>
</dbReference>
<organism evidence="9 10">
    <name type="scientific">Euzebya pacifica</name>
    <dbReference type="NCBI Taxonomy" id="1608957"/>
    <lineage>
        <taxon>Bacteria</taxon>
        <taxon>Bacillati</taxon>
        <taxon>Actinomycetota</taxon>
        <taxon>Nitriliruptoria</taxon>
        <taxon>Euzebyales</taxon>
    </lineage>
</organism>
<reference evidence="9 10" key="1">
    <citation type="submission" date="2018-09" db="EMBL/GenBank/DDBJ databases">
        <title>Complete genome sequence of Euzebya sp. DY32-46 isolated from seawater of Pacific Ocean.</title>
        <authorList>
            <person name="Xu L."/>
            <person name="Wu Y.-H."/>
            <person name="Xu X.-W."/>
        </authorList>
    </citation>
    <scope>NUCLEOTIDE SEQUENCE [LARGE SCALE GENOMIC DNA]</scope>
    <source>
        <strain evidence="9 10">DY32-46</strain>
    </source>
</reference>
<dbReference type="InterPro" id="IPR013786">
    <property type="entry name" value="AcylCoA_DH/ox_N"/>
</dbReference>
<evidence type="ECO:0000256" key="5">
    <source>
        <dbReference type="RuleBase" id="RU362125"/>
    </source>
</evidence>
<dbReference type="InterPro" id="IPR036250">
    <property type="entry name" value="AcylCo_DH-like_C"/>
</dbReference>
<dbReference type="OrthoDB" id="8876745at2"/>
<dbReference type="PANTHER" id="PTHR43884">
    <property type="entry name" value="ACYL-COA DEHYDROGENASE"/>
    <property type="match status" value="1"/>
</dbReference>
<dbReference type="PROSITE" id="PS00072">
    <property type="entry name" value="ACYL_COA_DH_1"/>
    <property type="match status" value="1"/>
</dbReference>
<dbReference type="Pfam" id="PF02770">
    <property type="entry name" value="Acyl-CoA_dh_M"/>
    <property type="match status" value="1"/>
</dbReference>
<dbReference type="EMBL" id="CP031165">
    <property type="protein sequence ID" value="AXV08862.1"/>
    <property type="molecule type" value="Genomic_DNA"/>
</dbReference>
<evidence type="ECO:0000256" key="2">
    <source>
        <dbReference type="ARBA" id="ARBA00009347"/>
    </source>
</evidence>
<dbReference type="InterPro" id="IPR006091">
    <property type="entry name" value="Acyl-CoA_Oxase/DH_mid-dom"/>
</dbReference>
<dbReference type="Pfam" id="PF02771">
    <property type="entry name" value="Acyl-CoA_dh_N"/>
    <property type="match status" value="1"/>
</dbReference>
<dbReference type="InterPro" id="IPR046373">
    <property type="entry name" value="Acyl-CoA_Oxase/DH_mid-dom_sf"/>
</dbReference>